<reference evidence="2" key="1">
    <citation type="submission" date="2021-12" db="EMBL/GenBank/DDBJ databases">
        <authorList>
            <person name="Ulrich A."/>
        </authorList>
    </citation>
    <scope>NUCLEOTIDE SEQUENCE</scope>
    <source>
        <strain evidence="2">A1P009</strain>
    </source>
</reference>
<protein>
    <submittedName>
        <fullName evidence="2">Uncharacterized protein</fullName>
    </submittedName>
</protein>
<dbReference type="EMBL" id="JAJQKU010000002">
    <property type="protein sequence ID" value="MCD9097070.1"/>
    <property type="molecule type" value="Genomic_DNA"/>
</dbReference>
<organism evidence="2 3">
    <name type="scientific">Luteimonas fraxinea</name>
    <dbReference type="NCBI Taxonomy" id="2901869"/>
    <lineage>
        <taxon>Bacteria</taxon>
        <taxon>Pseudomonadati</taxon>
        <taxon>Pseudomonadota</taxon>
        <taxon>Gammaproteobacteria</taxon>
        <taxon>Lysobacterales</taxon>
        <taxon>Lysobacteraceae</taxon>
        <taxon>Luteimonas</taxon>
    </lineage>
</organism>
<comment type="caution">
    <text evidence="2">The sequence shown here is derived from an EMBL/GenBank/DDBJ whole genome shotgun (WGS) entry which is preliminary data.</text>
</comment>
<keyword evidence="1" id="KW-1133">Transmembrane helix</keyword>
<dbReference type="Proteomes" id="UP001430360">
    <property type="component" value="Unassembled WGS sequence"/>
</dbReference>
<keyword evidence="1" id="KW-0812">Transmembrane</keyword>
<evidence type="ECO:0000313" key="2">
    <source>
        <dbReference type="EMBL" id="MCD9097070.1"/>
    </source>
</evidence>
<proteinExistence type="predicted"/>
<accession>A0ABS8UDU3</accession>
<name>A0ABS8UDU3_9GAMM</name>
<keyword evidence="1" id="KW-0472">Membrane</keyword>
<keyword evidence="3" id="KW-1185">Reference proteome</keyword>
<sequence>MLTALLNSPGFFPGLIVGSLIGAGALLAFLTVGDAIEDRAFRKALEQSR</sequence>
<dbReference type="RefSeq" id="WP_232136013.1">
    <property type="nucleotide sequence ID" value="NZ_JAJQKU010000002.1"/>
</dbReference>
<reference evidence="2" key="2">
    <citation type="journal article" date="2022" name="Syst. Appl. Microbiol.">
        <title>Physiological and genomic characterisation of Luteimonas fraxinea sp. nov., a bacterial species associated with trees tolerant to ash dieback.</title>
        <authorList>
            <person name="Ulrich K."/>
            <person name="Becker R."/>
            <person name="Behrendt U."/>
            <person name="Kube M."/>
            <person name="Schneck V."/>
            <person name="Ulrich A."/>
        </authorList>
    </citation>
    <scope>NUCLEOTIDE SEQUENCE</scope>
    <source>
        <strain evidence="2">A1P009</strain>
    </source>
</reference>
<evidence type="ECO:0000256" key="1">
    <source>
        <dbReference type="SAM" id="Phobius"/>
    </source>
</evidence>
<gene>
    <name evidence="2" type="ORF">LTT95_08975</name>
</gene>
<evidence type="ECO:0000313" key="3">
    <source>
        <dbReference type="Proteomes" id="UP001430360"/>
    </source>
</evidence>
<feature type="transmembrane region" description="Helical" evidence="1">
    <location>
        <begin position="12"/>
        <end position="33"/>
    </location>
</feature>